<protein>
    <recommendedName>
        <fullName evidence="4">Secreted protein</fullName>
    </recommendedName>
</protein>
<accession>A0ABQ3U3U0</accession>
<evidence type="ECO:0000313" key="2">
    <source>
        <dbReference type="EMBL" id="GHJ30245.1"/>
    </source>
</evidence>
<reference evidence="2" key="1">
    <citation type="submission" date="2024-05" db="EMBL/GenBank/DDBJ databases">
        <title>Whole genome shotgun sequence of Streptomyces hygroscopicus NBRC 113678.</title>
        <authorList>
            <person name="Komaki H."/>
            <person name="Tamura T."/>
        </authorList>
    </citation>
    <scope>NUCLEOTIDE SEQUENCE</scope>
    <source>
        <strain evidence="2">N11-34</strain>
    </source>
</reference>
<dbReference type="RefSeq" id="WP_064457664.1">
    <property type="nucleotide sequence ID" value="NZ_BBON01000099.1"/>
</dbReference>
<sequence length="120" mass="11882">MNIGKKAILLTAAAGSLVIGGAGGALAHSSDDLTVQLNKCGTAVGPTTHTSVGAPTGDLNIGSDCLNFTNSRGTVVQSNDCDTSTGLTLVTGGLAPTGDTNIGSKCANIAVDEDNNSHRR</sequence>
<feature type="chain" id="PRO_5045715023" description="Secreted protein" evidence="1">
    <location>
        <begin position="28"/>
        <end position="120"/>
    </location>
</feature>
<organism evidence="2 3">
    <name type="scientific">Streptomyces hygroscopicus</name>
    <dbReference type="NCBI Taxonomy" id="1912"/>
    <lineage>
        <taxon>Bacteria</taxon>
        <taxon>Bacillati</taxon>
        <taxon>Actinomycetota</taxon>
        <taxon>Actinomycetes</taxon>
        <taxon>Kitasatosporales</taxon>
        <taxon>Streptomycetaceae</taxon>
        <taxon>Streptomyces</taxon>
        <taxon>Streptomyces violaceusniger group</taxon>
    </lineage>
</organism>
<name>A0ABQ3U3U0_STRHY</name>
<evidence type="ECO:0000313" key="3">
    <source>
        <dbReference type="Proteomes" id="UP001054854"/>
    </source>
</evidence>
<comment type="caution">
    <text evidence="2">The sequence shown here is derived from an EMBL/GenBank/DDBJ whole genome shotgun (WGS) entry which is preliminary data.</text>
</comment>
<keyword evidence="3" id="KW-1185">Reference proteome</keyword>
<keyword evidence="1" id="KW-0732">Signal</keyword>
<evidence type="ECO:0000256" key="1">
    <source>
        <dbReference type="SAM" id="SignalP"/>
    </source>
</evidence>
<dbReference type="EMBL" id="BNEK01000005">
    <property type="protein sequence ID" value="GHJ30245.1"/>
    <property type="molecule type" value="Genomic_DNA"/>
</dbReference>
<dbReference type="Proteomes" id="UP001054854">
    <property type="component" value="Unassembled WGS sequence"/>
</dbReference>
<feature type="signal peptide" evidence="1">
    <location>
        <begin position="1"/>
        <end position="27"/>
    </location>
</feature>
<proteinExistence type="predicted"/>
<evidence type="ECO:0008006" key="4">
    <source>
        <dbReference type="Google" id="ProtNLM"/>
    </source>
</evidence>
<gene>
    <name evidence="2" type="ORF">TPA0910_46780</name>
</gene>